<dbReference type="Proteomes" id="UP000248557">
    <property type="component" value="Unassembled WGS sequence"/>
</dbReference>
<reference evidence="2 3" key="1">
    <citation type="submission" date="2017-05" db="EMBL/GenBank/DDBJ databases">
        <title>Host range expansion of the Methanosphaera genus to humans and monogastric animals involves recent and extensive reduction in genome content.</title>
        <authorList>
            <person name="Hoedt E.C."/>
            <person name="Volmer J.G."/>
            <person name="Parks D.H."/>
            <person name="Rosewarne C.P."/>
            <person name="Denman S.E."/>
            <person name="Mcsweeney C.S."/>
            <person name="O Cuiv P."/>
            <person name="Hugenholtz P."/>
            <person name="Tyson G.W."/>
            <person name="Morrison M."/>
        </authorList>
    </citation>
    <scope>NUCLEOTIDE SEQUENCE [LARGE SCALE GENOMIC DNA]</scope>
    <source>
        <strain evidence="2 3">PA5</strain>
    </source>
</reference>
<accession>A0A328Q226</accession>
<evidence type="ECO:0000259" key="1">
    <source>
        <dbReference type="Pfam" id="PF13274"/>
    </source>
</evidence>
<dbReference type="Pfam" id="PF13274">
    <property type="entry name" value="SocA_Panacea"/>
    <property type="match status" value="1"/>
</dbReference>
<dbReference type="EMBL" id="NGJK01000046">
    <property type="protein sequence ID" value="RAP03084.1"/>
    <property type="molecule type" value="Genomic_DNA"/>
</dbReference>
<evidence type="ECO:0000313" key="2">
    <source>
        <dbReference type="EMBL" id="RAP03084.1"/>
    </source>
</evidence>
<protein>
    <recommendedName>
        <fullName evidence="1">Antitoxin SocA-like Panacea domain-containing protein</fullName>
    </recommendedName>
</protein>
<gene>
    <name evidence="2" type="ORF">CA615_04180</name>
</gene>
<name>A0A328Q226_9EURY</name>
<feature type="domain" description="Antitoxin SocA-like Panacea" evidence="1">
    <location>
        <begin position="52"/>
        <end position="160"/>
    </location>
</feature>
<dbReference type="InterPro" id="IPR025272">
    <property type="entry name" value="SocA_Panacea"/>
</dbReference>
<dbReference type="AlphaFoldDB" id="A0A328Q226"/>
<comment type="caution">
    <text evidence="2">The sequence shown here is derived from an EMBL/GenBank/DDBJ whole genome shotgun (WGS) entry which is preliminary data.</text>
</comment>
<proteinExistence type="predicted"/>
<sequence length="187" mass="22239">MGCKILTLLSKKRGGCMLRNKNIKFNKEKFKTLMHYIIYKCGHKENVGKTVLYKLLYFTDFNYYELHETMITGESYIKWTRGPAPRDFEESKNELISEGKIEEIENTFYNHTQIKYLSLKKPDDNVFNEQELNCINKTIKKLSNKNASEMTAYSHEDMPWMVAEDNEELEPEFVFYRDPEYCVGNYD</sequence>
<organism evidence="2 3">
    <name type="scientific">Methanosphaera stadtmanae</name>
    <dbReference type="NCBI Taxonomy" id="2317"/>
    <lineage>
        <taxon>Archaea</taxon>
        <taxon>Methanobacteriati</taxon>
        <taxon>Methanobacteriota</taxon>
        <taxon>Methanomada group</taxon>
        <taxon>Methanobacteria</taxon>
        <taxon>Methanobacteriales</taxon>
        <taxon>Methanobacteriaceae</taxon>
        <taxon>Methanosphaera</taxon>
    </lineage>
</organism>
<evidence type="ECO:0000313" key="3">
    <source>
        <dbReference type="Proteomes" id="UP000248557"/>
    </source>
</evidence>